<dbReference type="EMBL" id="CP011311">
    <property type="protein sequence ID" value="AKE40191.1"/>
    <property type="molecule type" value="Genomic_DNA"/>
</dbReference>
<feature type="binding site" evidence="17">
    <location>
        <position position="284"/>
    </location>
    <ligand>
        <name>(6S)-NADPHX</name>
        <dbReference type="ChEBI" id="CHEBI:64076"/>
    </ligand>
</feature>
<evidence type="ECO:0000256" key="1">
    <source>
        <dbReference type="ARBA" id="ARBA00000013"/>
    </source>
</evidence>
<feature type="binding site" evidence="17">
    <location>
        <position position="454"/>
    </location>
    <ligand>
        <name>(6S)-NADPHX</name>
        <dbReference type="ChEBI" id="CHEBI:64076"/>
    </ligand>
</feature>
<dbReference type="Pfam" id="PF03853">
    <property type="entry name" value="YjeF_N"/>
    <property type="match status" value="1"/>
</dbReference>
<evidence type="ECO:0000256" key="13">
    <source>
        <dbReference type="ARBA" id="ARBA00023268"/>
    </source>
</evidence>
<feature type="binding site" evidence="17">
    <location>
        <position position="453"/>
    </location>
    <ligand>
        <name>AMP</name>
        <dbReference type="ChEBI" id="CHEBI:456215"/>
    </ligand>
</feature>
<dbReference type="GO" id="GO:0005524">
    <property type="term" value="F:ATP binding"/>
    <property type="evidence" value="ECO:0007669"/>
    <property type="project" value="UniProtKB-UniRule"/>
</dbReference>
<dbReference type="HAMAP" id="MF_01965">
    <property type="entry name" value="NADHX_dehydratase"/>
    <property type="match status" value="1"/>
</dbReference>
<keyword evidence="21" id="KW-0808">Transferase</keyword>
<dbReference type="Proteomes" id="UP000033566">
    <property type="component" value="Chromosome"/>
</dbReference>
<evidence type="ECO:0000313" key="22">
    <source>
        <dbReference type="Proteomes" id="UP000033566"/>
    </source>
</evidence>
<dbReference type="KEGG" id="ccj:UL81_11310"/>
<keyword evidence="13" id="KW-0511">Multifunctional enzyme</keyword>
<evidence type="ECO:0000256" key="16">
    <source>
        <dbReference type="ARBA" id="ARBA00049209"/>
    </source>
</evidence>
<sequence length="523" mass="53899">MRFAFDTETVRAVEAELLDQQRRPDKLMGLAARAVAATAEVLATSQNTTGIHILVGPGGNGGDGLFAGALLALNGYSVTALLATPKHHEDGLAAFQAAGGKLTEEAELNDETAVLIDAVAGLGGARGLEGTAWETYQQARKQQVPILAVDLPTGIDADTGDADDTAVFATATITFGYARAGHLFAPECGQVIVADLKLPTNPKSFAEALEAHEPAGRIAYEEAIESPYAWSEHPVLDSPEGYVSALRPVGGVGAITDPVPGIYSDKYSGGVVGLCAGSKVYPGAGILSARAAVRATPSMVRFIGDDSITHHLPEIVVHPSVAEAGRVQAWVFGPGRGTDDNAKAELAELLKRPEPVLIDADGITLLANHADLREAVRKHPAVVLTPHGGEFARLYEAGIGKQPGPRATALPELAAKLQCVILLKGRITTIAGPNSVPASVDAGHSFAATPGSGDVLSGICGALLAQLAAHNEPSEADIVDELLRAVSLHAHAAAIAAKTPEGYGICSAAQIADALPTAIARLR</sequence>
<feature type="binding site" evidence="17">
    <location>
        <begin position="424"/>
        <end position="428"/>
    </location>
    <ligand>
        <name>AMP</name>
        <dbReference type="ChEBI" id="CHEBI:456215"/>
    </ligand>
</feature>
<dbReference type="PANTHER" id="PTHR12592:SF0">
    <property type="entry name" value="ATP-DEPENDENT (S)-NAD(P)H-HYDRATE DEHYDRATASE"/>
    <property type="match status" value="1"/>
</dbReference>
<keyword evidence="21" id="KW-0418">Kinase</keyword>
<evidence type="ECO:0000256" key="3">
    <source>
        <dbReference type="ARBA" id="ARBA00006001"/>
    </source>
</evidence>
<comment type="cofactor">
    <cofactor evidence="18">
        <name>K(+)</name>
        <dbReference type="ChEBI" id="CHEBI:29103"/>
    </cofactor>
    <text evidence="18">Binds 1 potassium ion per subunit.</text>
</comment>
<dbReference type="InterPro" id="IPR029056">
    <property type="entry name" value="Ribokinase-like"/>
</dbReference>
<keyword evidence="22" id="KW-1185">Reference proteome</keyword>
<dbReference type="SUPFAM" id="SSF64153">
    <property type="entry name" value="YjeF N-terminal domain-like"/>
    <property type="match status" value="1"/>
</dbReference>
<evidence type="ECO:0000256" key="2">
    <source>
        <dbReference type="ARBA" id="ARBA00000909"/>
    </source>
</evidence>
<dbReference type="InterPro" id="IPR036652">
    <property type="entry name" value="YjeF_N_dom_sf"/>
</dbReference>
<dbReference type="PROSITE" id="PS51385">
    <property type="entry name" value="YJEF_N"/>
    <property type="match status" value="1"/>
</dbReference>
<keyword evidence="8 17" id="KW-0521">NADP</keyword>
<dbReference type="RefSeq" id="WP_035106172.1">
    <property type="nucleotide sequence ID" value="NZ_CP011311.1"/>
</dbReference>
<comment type="catalytic activity">
    <reaction evidence="16 17 18">
        <text>(6S)-NADPHX + ADP = AMP + phosphate + NADPH + H(+)</text>
        <dbReference type="Rhea" id="RHEA:32235"/>
        <dbReference type="ChEBI" id="CHEBI:15378"/>
        <dbReference type="ChEBI" id="CHEBI:43474"/>
        <dbReference type="ChEBI" id="CHEBI:57783"/>
        <dbReference type="ChEBI" id="CHEBI:64076"/>
        <dbReference type="ChEBI" id="CHEBI:456215"/>
        <dbReference type="ChEBI" id="CHEBI:456216"/>
        <dbReference type="EC" id="4.2.1.136"/>
    </reaction>
</comment>
<dbReference type="GO" id="GO:0052855">
    <property type="term" value="F:ADP-dependent NAD(P)H-hydrate dehydratase activity"/>
    <property type="evidence" value="ECO:0007669"/>
    <property type="project" value="UniProtKB-UniRule"/>
</dbReference>
<evidence type="ECO:0000256" key="12">
    <source>
        <dbReference type="ARBA" id="ARBA00023239"/>
    </source>
</evidence>
<accession>A0A0F6TBQ3</accession>
<evidence type="ECO:0000256" key="14">
    <source>
        <dbReference type="ARBA" id="ARBA00025153"/>
    </source>
</evidence>
<dbReference type="GO" id="GO:0052856">
    <property type="term" value="F:NAD(P)HX epimerase activity"/>
    <property type="evidence" value="ECO:0007669"/>
    <property type="project" value="UniProtKB-EC"/>
</dbReference>
<dbReference type="Gene3D" id="3.40.50.10260">
    <property type="entry name" value="YjeF N-terminal domain"/>
    <property type="match status" value="1"/>
</dbReference>
<dbReference type="InterPro" id="IPR004443">
    <property type="entry name" value="YjeF_N_dom"/>
</dbReference>
<dbReference type="PIRSF" id="PIRSF017184">
    <property type="entry name" value="Nnr"/>
    <property type="match status" value="1"/>
</dbReference>
<dbReference type="GO" id="GO:0046872">
    <property type="term" value="F:metal ion binding"/>
    <property type="evidence" value="ECO:0007669"/>
    <property type="project" value="UniProtKB-UniRule"/>
</dbReference>
<dbReference type="Pfam" id="PF01256">
    <property type="entry name" value="Carb_kinase"/>
    <property type="match status" value="1"/>
</dbReference>
<dbReference type="HOGENOM" id="CLU_024853_4_0_11"/>
<evidence type="ECO:0000259" key="20">
    <source>
        <dbReference type="PROSITE" id="PS51385"/>
    </source>
</evidence>
<comment type="similarity">
    <text evidence="17">Belongs to the NnrD/CARKD family.</text>
</comment>
<evidence type="ECO:0000256" key="8">
    <source>
        <dbReference type="ARBA" id="ARBA00022857"/>
    </source>
</evidence>
<evidence type="ECO:0000313" key="21">
    <source>
        <dbReference type="EMBL" id="AKE40191.1"/>
    </source>
</evidence>
<keyword evidence="10 17" id="KW-0520">NAD</keyword>
<dbReference type="PANTHER" id="PTHR12592">
    <property type="entry name" value="ATP-DEPENDENT (S)-NAD(P)H-HYDRATE DEHYDRATASE FAMILY MEMBER"/>
    <property type="match status" value="1"/>
</dbReference>
<comment type="function">
    <text evidence="14 18">Bifunctional enzyme that catalyzes the epimerization of the S- and R-forms of NAD(P)HX and the dehydration of the S-form of NAD(P)HX at the expense of ADP, which is converted to AMP. This allows the repair of both epimers of NAD(P)HX, a damaged form of NAD(P)H that is a result of enzymatic or heat-dependent hydration.</text>
</comment>
<dbReference type="PATRIC" id="fig|161896.4.peg.2206"/>
<dbReference type="SUPFAM" id="SSF53613">
    <property type="entry name" value="Ribokinase-like"/>
    <property type="match status" value="1"/>
</dbReference>
<evidence type="ECO:0000256" key="17">
    <source>
        <dbReference type="HAMAP-Rule" id="MF_01965"/>
    </source>
</evidence>
<gene>
    <name evidence="17" type="primary">nnrD</name>
    <name evidence="21" type="ORF">UL81_11310</name>
</gene>
<evidence type="ECO:0000256" key="6">
    <source>
        <dbReference type="ARBA" id="ARBA00022741"/>
    </source>
</evidence>
<keyword evidence="6 17" id="KW-0547">Nucleotide-binding</keyword>
<dbReference type="InterPro" id="IPR000631">
    <property type="entry name" value="CARKD"/>
</dbReference>
<dbReference type="Gene3D" id="3.40.1190.20">
    <property type="match status" value="1"/>
</dbReference>
<evidence type="ECO:0000256" key="7">
    <source>
        <dbReference type="ARBA" id="ARBA00022840"/>
    </source>
</evidence>
<comment type="similarity">
    <text evidence="4 18">In the C-terminal section; belongs to the NnrD/CARKD family.</text>
</comment>
<comment type="catalytic activity">
    <reaction evidence="15 17 18">
        <text>(6S)-NADHX + ADP = AMP + phosphate + NADH + H(+)</text>
        <dbReference type="Rhea" id="RHEA:32223"/>
        <dbReference type="ChEBI" id="CHEBI:15378"/>
        <dbReference type="ChEBI" id="CHEBI:43474"/>
        <dbReference type="ChEBI" id="CHEBI:57945"/>
        <dbReference type="ChEBI" id="CHEBI:64074"/>
        <dbReference type="ChEBI" id="CHEBI:456215"/>
        <dbReference type="ChEBI" id="CHEBI:456216"/>
        <dbReference type="EC" id="4.2.1.136"/>
    </reaction>
</comment>
<dbReference type="EC" id="4.2.1.136" evidence="17"/>
<evidence type="ECO:0000256" key="11">
    <source>
        <dbReference type="ARBA" id="ARBA00023235"/>
    </source>
</evidence>
<keyword evidence="12 17" id="KW-0456">Lyase</keyword>
<feature type="domain" description="YjeF C-terminal" evidence="19">
    <location>
        <begin position="249"/>
        <end position="522"/>
    </location>
</feature>
<evidence type="ECO:0000259" key="19">
    <source>
        <dbReference type="PROSITE" id="PS51383"/>
    </source>
</evidence>
<evidence type="ECO:0000256" key="18">
    <source>
        <dbReference type="PIRNR" id="PIRNR017184"/>
    </source>
</evidence>
<comment type="subunit">
    <text evidence="17">Homotetramer.</text>
</comment>
<comment type="similarity">
    <text evidence="3 18">In the N-terminal section; belongs to the NnrE/AIBP family.</text>
</comment>
<comment type="function">
    <text evidence="17">Catalyzes the dehydration of the S-form of NAD(P)HX at the expense of ADP, which is converted to AMP. Together with NAD(P)HX epimerase, which catalyzes the epimerization of the S- and R-forms, the enzyme allows the repair of both epimers of NAD(P)HX, a damaged form of NAD(P)H that is a result of enzymatic or heat-dependent hydration.</text>
</comment>
<evidence type="ECO:0000256" key="10">
    <source>
        <dbReference type="ARBA" id="ARBA00023027"/>
    </source>
</evidence>
<feature type="binding site" evidence="17">
    <location>
        <position position="387"/>
    </location>
    <ligand>
        <name>(6S)-NADPHX</name>
        <dbReference type="ChEBI" id="CHEBI:64076"/>
    </ligand>
</feature>
<keyword evidence="7 17" id="KW-0067">ATP-binding</keyword>
<comment type="catalytic activity">
    <reaction evidence="1 18">
        <text>(6R)-NADHX = (6S)-NADHX</text>
        <dbReference type="Rhea" id="RHEA:32215"/>
        <dbReference type="ChEBI" id="CHEBI:64074"/>
        <dbReference type="ChEBI" id="CHEBI:64075"/>
        <dbReference type="EC" id="5.1.99.6"/>
    </reaction>
</comment>
<comment type="cofactor">
    <cofactor evidence="17">
        <name>Mg(2+)</name>
        <dbReference type="ChEBI" id="CHEBI:18420"/>
    </cofactor>
</comment>
<feature type="domain" description="YjeF N-terminal" evidence="20">
    <location>
        <begin position="10"/>
        <end position="204"/>
    </location>
</feature>
<evidence type="ECO:0000256" key="9">
    <source>
        <dbReference type="ARBA" id="ARBA00022958"/>
    </source>
</evidence>
<dbReference type="CDD" id="cd01171">
    <property type="entry name" value="YXKO-related"/>
    <property type="match status" value="1"/>
</dbReference>
<dbReference type="OrthoDB" id="9806925at2"/>
<evidence type="ECO:0000256" key="5">
    <source>
        <dbReference type="ARBA" id="ARBA00022723"/>
    </source>
</evidence>
<comment type="catalytic activity">
    <reaction evidence="2 18">
        <text>(6R)-NADPHX = (6S)-NADPHX</text>
        <dbReference type="Rhea" id="RHEA:32227"/>
        <dbReference type="ChEBI" id="CHEBI:64076"/>
        <dbReference type="ChEBI" id="CHEBI:64077"/>
        <dbReference type="EC" id="5.1.99.6"/>
    </reaction>
</comment>
<reference evidence="21 22" key="1">
    <citation type="journal article" date="2015" name="Genome Announc.">
        <title>Complete Genome Sequence of Corynebacterium camporealensis DSM 44610, Isolated from the Milk of a Manchega Sheep with Subclinical Mastitis.</title>
        <authorList>
            <person name="Ruckert C."/>
            <person name="Albersmeier A."/>
            <person name="Winkler A."/>
            <person name="Tauch A."/>
        </authorList>
    </citation>
    <scope>NUCLEOTIDE SEQUENCE [LARGE SCALE GENOMIC DNA]</scope>
    <source>
        <strain evidence="21 22">DSM 44610</strain>
    </source>
</reference>
<keyword evidence="11 18" id="KW-0413">Isomerase</keyword>
<evidence type="ECO:0000256" key="4">
    <source>
        <dbReference type="ARBA" id="ARBA00009524"/>
    </source>
</evidence>
<dbReference type="AlphaFoldDB" id="A0A0F6TBQ3"/>
<dbReference type="PROSITE" id="PS51383">
    <property type="entry name" value="YJEF_C_3"/>
    <property type="match status" value="1"/>
</dbReference>
<evidence type="ECO:0000256" key="15">
    <source>
        <dbReference type="ARBA" id="ARBA00048238"/>
    </source>
</evidence>
<dbReference type="GO" id="GO:0016301">
    <property type="term" value="F:kinase activity"/>
    <property type="evidence" value="ECO:0007669"/>
    <property type="project" value="UniProtKB-KW"/>
</dbReference>
<name>A0A0F6TBQ3_9CORY</name>
<keyword evidence="5 18" id="KW-0479">Metal-binding</keyword>
<organism evidence="21 22">
    <name type="scientific">Corynebacterium camporealensis</name>
    <dbReference type="NCBI Taxonomy" id="161896"/>
    <lineage>
        <taxon>Bacteria</taxon>
        <taxon>Bacillati</taxon>
        <taxon>Actinomycetota</taxon>
        <taxon>Actinomycetes</taxon>
        <taxon>Mycobacteriales</taxon>
        <taxon>Corynebacteriaceae</taxon>
        <taxon>Corynebacterium</taxon>
    </lineage>
</organism>
<dbReference type="GO" id="GO:0110051">
    <property type="term" value="P:metabolite repair"/>
    <property type="evidence" value="ECO:0007669"/>
    <property type="project" value="TreeGrafter"/>
</dbReference>
<dbReference type="GO" id="GO:0046496">
    <property type="term" value="P:nicotinamide nucleotide metabolic process"/>
    <property type="evidence" value="ECO:0007669"/>
    <property type="project" value="UniProtKB-UniRule"/>
</dbReference>
<dbReference type="InterPro" id="IPR030677">
    <property type="entry name" value="Nnr"/>
</dbReference>
<feature type="binding site" evidence="17">
    <location>
        <position position="335"/>
    </location>
    <ligand>
        <name>(6S)-NADPHX</name>
        <dbReference type="ChEBI" id="CHEBI:64076"/>
    </ligand>
</feature>
<keyword evidence="9 18" id="KW-0630">Potassium</keyword>
<protein>
    <recommendedName>
        <fullName evidence="17">ADP-dependent (S)-NAD(P)H-hydrate dehydratase</fullName>
        <ecNumber evidence="17">4.2.1.136</ecNumber>
    </recommendedName>
    <alternativeName>
        <fullName evidence="17">ADP-dependent NAD(P)HX dehydratase</fullName>
    </alternativeName>
</protein>
<proteinExistence type="inferred from homology"/>